<organism evidence="3 4">
    <name type="scientific">Aspergillus flavus (strain ATCC 200026 / FGSC A1120 / IAM 13836 / NRRL 3357 / JCM 12722 / SRRC 167)</name>
    <dbReference type="NCBI Taxonomy" id="332952"/>
    <lineage>
        <taxon>Eukaryota</taxon>
        <taxon>Fungi</taxon>
        <taxon>Dikarya</taxon>
        <taxon>Ascomycota</taxon>
        <taxon>Pezizomycotina</taxon>
        <taxon>Eurotiomycetes</taxon>
        <taxon>Eurotiomycetidae</taxon>
        <taxon>Eurotiales</taxon>
        <taxon>Aspergillaceae</taxon>
        <taxon>Aspergillus</taxon>
        <taxon>Aspergillus subgen. Circumdati</taxon>
    </lineage>
</organism>
<evidence type="ECO:0000313" key="3">
    <source>
        <dbReference type="EMBL" id="QRD89217.1"/>
    </source>
</evidence>
<reference evidence="4" key="1">
    <citation type="journal article" date="2021" name="G3 (Bethesda)">
        <title>Chromosome assembled and annotated genome sequence of Aspergillus flavus NRRL 3357.</title>
        <authorList>
            <person name="Skerker J.M."/>
            <person name="Pianalto K.M."/>
            <person name="Mondo S.J."/>
            <person name="Yang K."/>
            <person name="Arkin A.P."/>
            <person name="Keller N.P."/>
            <person name="Grigoriev I.V."/>
            <person name="Louise Glass N.L."/>
        </authorList>
    </citation>
    <scope>NUCLEOTIDE SEQUENCE [LARGE SCALE GENOMIC DNA]</scope>
    <source>
        <strain evidence="4">ATCC 200026 / FGSC A1120 / IAM 13836 / NRRL 3357 / JCM 12722 / SRRC 167</strain>
    </source>
</reference>
<feature type="compositionally biased region" description="Polar residues" evidence="1">
    <location>
        <begin position="53"/>
        <end position="66"/>
    </location>
</feature>
<feature type="region of interest" description="Disordered" evidence="1">
    <location>
        <begin position="39"/>
        <end position="66"/>
    </location>
</feature>
<dbReference type="EMBL" id="CP044619">
    <property type="protein sequence ID" value="QRD89217.1"/>
    <property type="molecule type" value="Genomic_DNA"/>
</dbReference>
<accession>A0A7U2QYT0</accession>
<sequence>MVGNIDIRWIFLVLVFAILHSFVVSSDCGTIEENRYIRQSSKSVKDASKERVQTNTDEPSLNSNPQSSCLAVQVDRATITSSKLDQNVGSNFQSIPSAIYIQELDQPTSRPILTPQKRKGPGGP</sequence>
<dbReference type="VEuPathDB" id="FungiDB:F9C07_1170710"/>
<gene>
    <name evidence="3" type="ORF">F9C07_1170710</name>
</gene>
<keyword evidence="2" id="KW-0732">Signal</keyword>
<keyword evidence="4" id="KW-1185">Reference proteome</keyword>
<name>A0A7U2QYT0_ASPFN</name>
<feature type="chain" id="PRO_5031405840" evidence="2">
    <location>
        <begin position="26"/>
        <end position="124"/>
    </location>
</feature>
<dbReference type="Proteomes" id="UP000596276">
    <property type="component" value="Chromosome 1"/>
</dbReference>
<proteinExistence type="predicted"/>
<evidence type="ECO:0000256" key="2">
    <source>
        <dbReference type="SAM" id="SignalP"/>
    </source>
</evidence>
<feature type="region of interest" description="Disordered" evidence="1">
    <location>
        <begin position="102"/>
        <end position="124"/>
    </location>
</feature>
<evidence type="ECO:0000256" key="1">
    <source>
        <dbReference type="SAM" id="MobiDB-lite"/>
    </source>
</evidence>
<evidence type="ECO:0000313" key="4">
    <source>
        <dbReference type="Proteomes" id="UP000596276"/>
    </source>
</evidence>
<protein>
    <submittedName>
        <fullName evidence="3">Uncharacterized protein</fullName>
    </submittedName>
</protein>
<dbReference type="AlphaFoldDB" id="A0A7U2QYT0"/>
<feature type="signal peptide" evidence="2">
    <location>
        <begin position="1"/>
        <end position="25"/>
    </location>
</feature>
<feature type="compositionally biased region" description="Basic and acidic residues" evidence="1">
    <location>
        <begin position="43"/>
        <end position="52"/>
    </location>
</feature>